<comment type="caution">
    <text evidence="1">The sequence shown here is derived from an EMBL/GenBank/DDBJ whole genome shotgun (WGS) entry which is preliminary data.</text>
</comment>
<evidence type="ECO:0000313" key="1">
    <source>
        <dbReference type="EMBL" id="MEQ2208942.1"/>
    </source>
</evidence>
<protein>
    <submittedName>
        <fullName evidence="1">Uncharacterized protein</fullName>
    </submittedName>
</protein>
<accession>A0ABV0RNI2</accession>
<keyword evidence="2" id="KW-1185">Reference proteome</keyword>
<sequence>SVSAHYAPHLCPTSSALSLQTELLIHTGAMENVFLEVMIKHGRFPNNTTNRISYCYW</sequence>
<name>A0ABV0RNI2_9TELE</name>
<organism evidence="1 2">
    <name type="scientific">Xenoophorus captivus</name>
    <dbReference type="NCBI Taxonomy" id="1517983"/>
    <lineage>
        <taxon>Eukaryota</taxon>
        <taxon>Metazoa</taxon>
        <taxon>Chordata</taxon>
        <taxon>Craniata</taxon>
        <taxon>Vertebrata</taxon>
        <taxon>Euteleostomi</taxon>
        <taxon>Actinopterygii</taxon>
        <taxon>Neopterygii</taxon>
        <taxon>Teleostei</taxon>
        <taxon>Neoteleostei</taxon>
        <taxon>Acanthomorphata</taxon>
        <taxon>Ovalentaria</taxon>
        <taxon>Atherinomorphae</taxon>
        <taxon>Cyprinodontiformes</taxon>
        <taxon>Goodeidae</taxon>
        <taxon>Xenoophorus</taxon>
    </lineage>
</organism>
<evidence type="ECO:0000313" key="2">
    <source>
        <dbReference type="Proteomes" id="UP001434883"/>
    </source>
</evidence>
<dbReference type="Proteomes" id="UP001434883">
    <property type="component" value="Unassembled WGS sequence"/>
</dbReference>
<reference evidence="1 2" key="1">
    <citation type="submission" date="2021-06" db="EMBL/GenBank/DDBJ databases">
        <authorList>
            <person name="Palmer J.M."/>
        </authorList>
    </citation>
    <scope>NUCLEOTIDE SEQUENCE [LARGE SCALE GENOMIC DNA]</scope>
    <source>
        <strain evidence="1 2">XC_2019</strain>
        <tissue evidence="1">Muscle</tissue>
    </source>
</reference>
<proteinExistence type="predicted"/>
<gene>
    <name evidence="1" type="ORF">XENOCAPTIV_020116</name>
</gene>
<dbReference type="EMBL" id="JAHRIN010050844">
    <property type="protein sequence ID" value="MEQ2208942.1"/>
    <property type="molecule type" value="Genomic_DNA"/>
</dbReference>
<feature type="non-terminal residue" evidence="1">
    <location>
        <position position="1"/>
    </location>
</feature>